<dbReference type="Gene3D" id="2.60.40.2580">
    <property type="match status" value="1"/>
</dbReference>
<protein>
    <submittedName>
        <fullName evidence="1">Uncharacterized protein</fullName>
    </submittedName>
</protein>
<dbReference type="EMBL" id="DPVG01000366">
    <property type="protein sequence ID" value="HCK25077.1"/>
    <property type="molecule type" value="Genomic_DNA"/>
</dbReference>
<evidence type="ECO:0000313" key="2">
    <source>
        <dbReference type="Proteomes" id="UP000263098"/>
    </source>
</evidence>
<comment type="caution">
    <text evidence="1">The sequence shown here is derived from an EMBL/GenBank/DDBJ whole genome shotgun (WGS) entry which is preliminary data.</text>
</comment>
<evidence type="ECO:0000313" key="1">
    <source>
        <dbReference type="EMBL" id="HCK25077.1"/>
    </source>
</evidence>
<accession>A0A3D2SFQ7</accession>
<sequence>MLSCTQAEVLATTGEDVNMAINLQTRSLSDENALTGEETLTNVYVFIYNSNYMLENGSDLSVTAGNLASKRWVVKEGIKHVYVIANPDAEL</sequence>
<reference evidence="1 2" key="1">
    <citation type="journal article" date="2018" name="Nat. Biotechnol.">
        <title>A standardized bacterial taxonomy based on genome phylogeny substantially revises the tree of life.</title>
        <authorList>
            <person name="Parks D.H."/>
            <person name="Chuvochina M."/>
            <person name="Waite D.W."/>
            <person name="Rinke C."/>
            <person name="Skarshewski A."/>
            <person name="Chaumeil P.A."/>
            <person name="Hugenholtz P."/>
        </authorList>
    </citation>
    <scope>NUCLEOTIDE SEQUENCE [LARGE SCALE GENOMIC DNA]</scope>
    <source>
        <strain evidence="1">UBA9667</strain>
    </source>
</reference>
<proteinExistence type="predicted"/>
<organism evidence="1 2">
    <name type="scientific">Bacteroides graminisolvens</name>
    <dbReference type="NCBI Taxonomy" id="477666"/>
    <lineage>
        <taxon>Bacteria</taxon>
        <taxon>Pseudomonadati</taxon>
        <taxon>Bacteroidota</taxon>
        <taxon>Bacteroidia</taxon>
        <taxon>Bacteroidales</taxon>
        <taxon>Bacteroidaceae</taxon>
        <taxon>Bacteroides</taxon>
    </lineage>
</organism>
<feature type="non-terminal residue" evidence="1">
    <location>
        <position position="91"/>
    </location>
</feature>
<dbReference type="AlphaFoldDB" id="A0A3D2SFQ7"/>
<name>A0A3D2SFQ7_9BACE</name>
<dbReference type="Proteomes" id="UP000263098">
    <property type="component" value="Unassembled WGS sequence"/>
</dbReference>
<gene>
    <name evidence="1" type="ORF">DHW31_09935</name>
</gene>